<feature type="transmembrane region" description="Helical" evidence="2">
    <location>
        <begin position="77"/>
        <end position="95"/>
    </location>
</feature>
<evidence type="ECO:0000256" key="2">
    <source>
        <dbReference type="SAM" id="Phobius"/>
    </source>
</evidence>
<keyword evidence="2" id="KW-1133">Transmembrane helix</keyword>
<reference evidence="3 4" key="1">
    <citation type="submission" date="2024-10" db="EMBL/GenBank/DDBJ databases">
        <authorList>
            <person name="Sang B.-I."/>
            <person name="Prabhaharan D."/>
        </authorList>
    </citation>
    <scope>NUCLEOTIDE SEQUENCE [LARGE SCALE GENOMIC DNA]</scope>
    <source>
        <strain evidence="3 4">MH</strain>
    </source>
</reference>
<dbReference type="EMBL" id="JBIEKR010000006">
    <property type="protein sequence ID" value="MFG6273290.1"/>
    <property type="molecule type" value="Genomic_DNA"/>
</dbReference>
<feature type="coiled-coil region" evidence="1">
    <location>
        <begin position="19"/>
        <end position="53"/>
    </location>
</feature>
<dbReference type="RefSeq" id="WP_059076830.1">
    <property type="nucleotide sequence ID" value="NZ_CP011940.1"/>
</dbReference>
<sequence length="96" mass="11624">MQKYQQKYQYVTTSSCQKAEEIKQEIRKMKGRLDDHDEELTKIEDNIADIYEKWKMESDRNIVQNNHLYTLCKRLKWTMAAVAGAYIWSVLWFISR</sequence>
<accession>A0ABW7DPI6</accession>
<comment type="caution">
    <text evidence="3">The sequence shown here is derived from an EMBL/GenBank/DDBJ whole genome shotgun (WGS) entry which is preliminary data.</text>
</comment>
<gene>
    <name evidence="3" type="ORF">ACGTZG_08825</name>
</gene>
<keyword evidence="1" id="KW-0175">Coiled coil</keyword>
<organism evidence="3 4">
    <name type="scientific">Megasphaera hexanoica</name>
    <dbReference type="NCBI Taxonomy" id="1675036"/>
    <lineage>
        <taxon>Bacteria</taxon>
        <taxon>Bacillati</taxon>
        <taxon>Bacillota</taxon>
        <taxon>Negativicutes</taxon>
        <taxon>Veillonellales</taxon>
        <taxon>Veillonellaceae</taxon>
        <taxon>Megasphaera</taxon>
    </lineage>
</organism>
<keyword evidence="2" id="KW-0812">Transmembrane</keyword>
<keyword evidence="4" id="KW-1185">Reference proteome</keyword>
<name>A0ABW7DPI6_9FIRM</name>
<evidence type="ECO:0000256" key="1">
    <source>
        <dbReference type="SAM" id="Coils"/>
    </source>
</evidence>
<dbReference type="Proteomes" id="UP001605989">
    <property type="component" value="Unassembled WGS sequence"/>
</dbReference>
<keyword evidence="2" id="KW-0472">Membrane</keyword>
<proteinExistence type="predicted"/>
<evidence type="ECO:0000313" key="4">
    <source>
        <dbReference type="Proteomes" id="UP001605989"/>
    </source>
</evidence>
<protein>
    <recommendedName>
        <fullName evidence="5">TMhelix containing protein</fullName>
    </recommendedName>
</protein>
<evidence type="ECO:0008006" key="5">
    <source>
        <dbReference type="Google" id="ProtNLM"/>
    </source>
</evidence>
<evidence type="ECO:0000313" key="3">
    <source>
        <dbReference type="EMBL" id="MFG6273290.1"/>
    </source>
</evidence>